<organism evidence="1 2">
    <name type="scientific">Rhizobium rhizogenes</name>
    <name type="common">Agrobacterium rhizogenes</name>
    <dbReference type="NCBI Taxonomy" id="359"/>
    <lineage>
        <taxon>Bacteria</taxon>
        <taxon>Pseudomonadati</taxon>
        <taxon>Pseudomonadota</taxon>
        <taxon>Alphaproteobacteria</taxon>
        <taxon>Hyphomicrobiales</taxon>
        <taxon>Rhizobiaceae</taxon>
        <taxon>Rhizobium/Agrobacterium group</taxon>
        <taxon>Rhizobium</taxon>
    </lineage>
</organism>
<comment type="caution">
    <text evidence="1">The sequence shown here is derived from an EMBL/GenBank/DDBJ whole genome shotgun (WGS) entry which is preliminary data.</text>
</comment>
<gene>
    <name evidence="1" type="ORF">DXM27_10355</name>
</gene>
<sequence>MKKAIALTVTAMLLASCGEDPVSTHSTDNPNVPVGVLFETDGCKVYRFKDAGRFVYFSNCTGTTTSFHSDNCGKGCTKSVPISVPTGVAP</sequence>
<dbReference type="Proteomes" id="UP000473658">
    <property type="component" value="Unassembled WGS sequence"/>
</dbReference>
<dbReference type="EMBL" id="QRFF01000002">
    <property type="protein sequence ID" value="KAA3503251.1"/>
    <property type="molecule type" value="Genomic_DNA"/>
</dbReference>
<evidence type="ECO:0000313" key="2">
    <source>
        <dbReference type="Proteomes" id="UP000473658"/>
    </source>
</evidence>
<dbReference type="AlphaFoldDB" id="A0AA88F1F3"/>
<proteinExistence type="predicted"/>
<dbReference type="InterPro" id="IPR032618">
    <property type="entry name" value="DUF4884"/>
</dbReference>
<evidence type="ECO:0000313" key="1">
    <source>
        <dbReference type="EMBL" id="KAA3503251.1"/>
    </source>
</evidence>
<protein>
    <submittedName>
        <fullName evidence="1">DUF4884 domain-containing protein</fullName>
    </submittedName>
</protein>
<accession>A0AA88F1F3</accession>
<dbReference type="PROSITE" id="PS51257">
    <property type="entry name" value="PROKAR_LIPOPROTEIN"/>
    <property type="match status" value="1"/>
</dbReference>
<dbReference type="Pfam" id="PF16225">
    <property type="entry name" value="DUF4884"/>
    <property type="match status" value="1"/>
</dbReference>
<reference evidence="1 2" key="1">
    <citation type="submission" date="2018-08" db="EMBL/GenBank/DDBJ databases">
        <title>Crown Gall in kiwifruit.</title>
        <authorList>
            <person name="Visnovsky S.B."/>
            <person name="Pitman A.R."/>
        </authorList>
    </citation>
    <scope>NUCLEOTIDE SEQUENCE [LARGE SCALE GENOMIC DNA]</scope>
    <source>
        <strain evidence="1 2">SBV_302_78_2</strain>
    </source>
</reference>
<name>A0AA88F1F3_RHIRH</name>
<dbReference type="RefSeq" id="WP_149898952.1">
    <property type="nucleotide sequence ID" value="NZ_QRFF01000002.1"/>
</dbReference>